<dbReference type="PANTHER" id="PTHR31689">
    <property type="entry name" value="DIAMINOPIMELATE EPIMERASE, CHLOROPLASTIC"/>
    <property type="match status" value="1"/>
</dbReference>
<feature type="binding site" evidence="3">
    <location>
        <position position="66"/>
    </location>
    <ligand>
        <name>substrate</name>
    </ligand>
</feature>
<dbReference type="HAMAP" id="MF_00197">
    <property type="entry name" value="DAP_epimerase"/>
    <property type="match status" value="1"/>
</dbReference>
<gene>
    <name evidence="3 5" type="primary">dapF</name>
    <name evidence="5" type="ORF">ACFP3R_32515</name>
</gene>
<name>A0ABW1PGA3_9PSEU</name>
<dbReference type="Pfam" id="PF01678">
    <property type="entry name" value="DAP_epimerase"/>
    <property type="match status" value="2"/>
</dbReference>
<evidence type="ECO:0000256" key="1">
    <source>
        <dbReference type="ARBA" id="ARBA00010219"/>
    </source>
</evidence>
<feature type="site" description="Could be important to modulate the pK values of the two catalytic cysteine residues" evidence="3">
    <location>
        <position position="199"/>
    </location>
</feature>
<dbReference type="Gene3D" id="3.10.310.10">
    <property type="entry name" value="Diaminopimelate Epimerase, Chain A, domain 1"/>
    <property type="match status" value="2"/>
</dbReference>
<dbReference type="Proteomes" id="UP001596220">
    <property type="component" value="Unassembled WGS sequence"/>
</dbReference>
<keyword evidence="2 3" id="KW-0413">Isomerase</keyword>
<evidence type="ECO:0000313" key="6">
    <source>
        <dbReference type="Proteomes" id="UP001596220"/>
    </source>
</evidence>
<sequence length="274" mass="28151">MADFAKYQALGNDYLVIDPAETDLPVTPAAVRLLCDRRFGVGADGVLRLPHGPVDVGRPVALHAVNADGSACARSANGVRMVGLHLARRHAGVDRVVVLTPAGESVVEVHDAAAGLVEVELGPARVDPAGELTAAGERFDVSVVDNGNPHAVLFLDGVDAALARAFGEAVAGHERFPDRVNVEFTTVLGPDALRIEVHERGAGYTPASGAGACAAASAAHARGLTGRRVRVEMAGGVVEVAIGDDGAVRLCGEVEQVCTGDVSPALRSRLEEAG</sequence>
<proteinExistence type="inferred from homology"/>
<organism evidence="5 6">
    <name type="scientific">Saccharothrix lopnurensis</name>
    <dbReference type="NCBI Taxonomy" id="1670621"/>
    <lineage>
        <taxon>Bacteria</taxon>
        <taxon>Bacillati</taxon>
        <taxon>Actinomycetota</taxon>
        <taxon>Actinomycetes</taxon>
        <taxon>Pseudonocardiales</taxon>
        <taxon>Pseudonocardiaceae</taxon>
        <taxon>Saccharothrix</taxon>
    </lineage>
</organism>
<comment type="subcellular location">
    <subcellularLocation>
        <location evidence="3">Cytoplasm</location>
    </subcellularLocation>
</comment>
<evidence type="ECO:0000256" key="4">
    <source>
        <dbReference type="NCBIfam" id="TIGR00652"/>
    </source>
</evidence>
<comment type="catalytic activity">
    <reaction evidence="3">
        <text>(2S,6S)-2,6-diaminopimelate = meso-2,6-diaminopimelate</text>
        <dbReference type="Rhea" id="RHEA:15393"/>
        <dbReference type="ChEBI" id="CHEBI:57609"/>
        <dbReference type="ChEBI" id="CHEBI:57791"/>
        <dbReference type="EC" id="5.1.1.7"/>
    </reaction>
</comment>
<feature type="binding site" evidence="3">
    <location>
        <position position="148"/>
    </location>
    <ligand>
        <name>substrate</name>
    </ligand>
</feature>
<keyword evidence="3" id="KW-0963">Cytoplasm</keyword>
<dbReference type="GO" id="GO:0008837">
    <property type="term" value="F:diaminopimelate epimerase activity"/>
    <property type="evidence" value="ECO:0007669"/>
    <property type="project" value="UniProtKB-EC"/>
</dbReference>
<accession>A0ABW1PGA3</accession>
<dbReference type="InterPro" id="IPR001653">
    <property type="entry name" value="DAP_epimerase_DapF"/>
</dbReference>
<dbReference type="RefSeq" id="WP_380641784.1">
    <property type="nucleotide sequence ID" value="NZ_JBHSQO010000053.1"/>
</dbReference>
<keyword evidence="6" id="KW-1185">Reference proteome</keyword>
<evidence type="ECO:0000256" key="3">
    <source>
        <dbReference type="HAMAP-Rule" id="MF_00197"/>
    </source>
</evidence>
<comment type="pathway">
    <text evidence="3">Amino-acid biosynthesis; L-lysine biosynthesis via DAP pathway; DL-2,6-diaminopimelate from LL-2,6-diaminopimelate: step 1/1.</text>
</comment>
<evidence type="ECO:0000256" key="2">
    <source>
        <dbReference type="ARBA" id="ARBA00023235"/>
    </source>
</evidence>
<feature type="binding site" evidence="3">
    <location>
        <begin position="199"/>
        <end position="200"/>
    </location>
    <ligand>
        <name>substrate</name>
    </ligand>
</feature>
<dbReference type="PANTHER" id="PTHR31689:SF0">
    <property type="entry name" value="DIAMINOPIMELATE EPIMERASE"/>
    <property type="match status" value="1"/>
</dbReference>
<keyword evidence="3" id="KW-0457">Lysine biosynthesis</keyword>
<feature type="binding site" evidence="3">
    <location>
        <position position="12"/>
    </location>
    <ligand>
        <name>substrate</name>
    </ligand>
</feature>
<feature type="site" description="Could be important to modulate the pK values of the two catalytic cysteine residues" evidence="3">
    <location>
        <position position="150"/>
    </location>
</feature>
<protein>
    <recommendedName>
        <fullName evidence="3 4">Diaminopimelate epimerase</fullName>
        <shortName evidence="3">DAP epimerase</shortName>
        <ecNumber evidence="3 4">5.1.1.7</ecNumber>
    </recommendedName>
    <alternativeName>
        <fullName evidence="3">PLP-independent amino acid racemase</fullName>
    </alternativeName>
</protein>
<feature type="binding site" evidence="3">
    <location>
        <position position="181"/>
    </location>
    <ligand>
        <name>substrate</name>
    </ligand>
</feature>
<dbReference type="EMBL" id="JBHSQO010000053">
    <property type="protein sequence ID" value="MFC6094016.1"/>
    <property type="molecule type" value="Genomic_DNA"/>
</dbReference>
<comment type="similarity">
    <text evidence="1 3">Belongs to the diaminopimelate epimerase family.</text>
</comment>
<comment type="function">
    <text evidence="3">Catalyzes the stereoinversion of LL-2,6-diaminopimelate (L,L-DAP) to meso-diaminopimelate (meso-DAP), a precursor of L-lysine and an essential component of the bacterial peptidoglycan.</text>
</comment>
<comment type="caution">
    <text evidence="5">The sequence shown here is derived from an EMBL/GenBank/DDBJ whole genome shotgun (WGS) entry which is preliminary data.</text>
</comment>
<dbReference type="EC" id="5.1.1.7" evidence="3 4"/>
<dbReference type="NCBIfam" id="TIGR00652">
    <property type="entry name" value="DapF"/>
    <property type="match status" value="1"/>
</dbReference>
<dbReference type="SUPFAM" id="SSF54506">
    <property type="entry name" value="Diaminopimelate epimerase-like"/>
    <property type="match status" value="2"/>
</dbReference>
<keyword evidence="3" id="KW-0028">Amino-acid biosynthesis</keyword>
<reference evidence="6" key="1">
    <citation type="journal article" date="2019" name="Int. J. Syst. Evol. Microbiol.">
        <title>The Global Catalogue of Microorganisms (GCM) 10K type strain sequencing project: providing services to taxonomists for standard genome sequencing and annotation.</title>
        <authorList>
            <consortium name="The Broad Institute Genomics Platform"/>
            <consortium name="The Broad Institute Genome Sequencing Center for Infectious Disease"/>
            <person name="Wu L."/>
            <person name="Ma J."/>
        </authorList>
    </citation>
    <scope>NUCLEOTIDE SEQUENCE [LARGE SCALE GENOMIC DNA]</scope>
    <source>
        <strain evidence="6">CGMCC 4.7246</strain>
    </source>
</reference>
<evidence type="ECO:0000313" key="5">
    <source>
        <dbReference type="EMBL" id="MFC6094016.1"/>
    </source>
</evidence>
<comment type="subunit">
    <text evidence="3">Homodimer.</text>
</comment>
<comment type="caution">
    <text evidence="3">Lacks conserved residue(s) required for the propagation of feature annotation.</text>
</comment>